<keyword evidence="3" id="KW-1185">Reference proteome</keyword>
<feature type="compositionally biased region" description="Basic and acidic residues" evidence="1">
    <location>
        <begin position="37"/>
        <end position="46"/>
    </location>
</feature>
<evidence type="ECO:0000313" key="3">
    <source>
        <dbReference type="Proteomes" id="UP000218505"/>
    </source>
</evidence>
<dbReference type="RefSeq" id="WP_096495360.1">
    <property type="nucleotide sequence ID" value="NZ_CP023445.1"/>
</dbReference>
<dbReference type="AlphaFoldDB" id="A0A290Z940"/>
<gene>
    <name evidence="2" type="ORF">CNX65_21420</name>
</gene>
<accession>A0A290Z940</accession>
<reference evidence="2" key="1">
    <citation type="submission" date="2017-09" db="EMBL/GenBank/DDBJ databases">
        <title>Complete Genome Sequence of ansamitocin-producing Bacterium Actinosynnema pretiosum X47.</title>
        <authorList>
            <person name="Cao G."/>
            <person name="Zong G."/>
            <person name="Zhong C."/>
            <person name="Fu J."/>
        </authorList>
    </citation>
    <scope>NUCLEOTIDE SEQUENCE [LARGE SCALE GENOMIC DNA]</scope>
    <source>
        <strain evidence="2">X47</strain>
    </source>
</reference>
<organism evidence="2 3">
    <name type="scientific">Actinosynnema pretiosum</name>
    <dbReference type="NCBI Taxonomy" id="42197"/>
    <lineage>
        <taxon>Bacteria</taxon>
        <taxon>Bacillati</taxon>
        <taxon>Actinomycetota</taxon>
        <taxon>Actinomycetes</taxon>
        <taxon>Pseudonocardiales</taxon>
        <taxon>Pseudonocardiaceae</taxon>
        <taxon>Actinosynnema</taxon>
    </lineage>
</organism>
<evidence type="ECO:0000256" key="1">
    <source>
        <dbReference type="SAM" id="MobiDB-lite"/>
    </source>
</evidence>
<evidence type="ECO:0000313" key="2">
    <source>
        <dbReference type="EMBL" id="ATE55528.1"/>
    </source>
</evidence>
<sequence length="91" mass="9332">MTAPRHDLIGFDPRGIGHSAAIECAPPEAQPDPASSTKDKARALAEADAARNRECAAGDPDLTRSLKSLPCAEFAVRLFGAGRAEGGTCAG</sequence>
<dbReference type="KEGG" id="apre:CNX65_21420"/>
<dbReference type="EMBL" id="CP023445">
    <property type="protein sequence ID" value="ATE55528.1"/>
    <property type="molecule type" value="Genomic_DNA"/>
</dbReference>
<name>A0A290Z940_9PSEU</name>
<protein>
    <submittedName>
        <fullName evidence="2">Uncharacterized protein</fullName>
    </submittedName>
</protein>
<proteinExistence type="predicted"/>
<dbReference type="Proteomes" id="UP000218505">
    <property type="component" value="Chromosome"/>
</dbReference>
<feature type="region of interest" description="Disordered" evidence="1">
    <location>
        <begin position="24"/>
        <end position="46"/>
    </location>
</feature>